<dbReference type="RefSeq" id="XP_020103836.1">
    <property type="nucleotide sequence ID" value="XM_020248247.1"/>
</dbReference>
<evidence type="ECO:0000313" key="2">
    <source>
        <dbReference type="Proteomes" id="UP000515123"/>
    </source>
</evidence>
<feature type="region of interest" description="Disordered" evidence="1">
    <location>
        <begin position="1"/>
        <end position="134"/>
    </location>
</feature>
<feature type="compositionally biased region" description="Basic residues" evidence="1">
    <location>
        <begin position="80"/>
        <end position="100"/>
    </location>
</feature>
<feature type="compositionally biased region" description="Pro residues" evidence="1">
    <location>
        <begin position="21"/>
        <end position="30"/>
    </location>
</feature>
<proteinExistence type="predicted"/>
<reference evidence="3" key="2">
    <citation type="submission" date="2025-08" db="UniProtKB">
        <authorList>
            <consortium name="RefSeq"/>
        </authorList>
    </citation>
    <scope>IDENTIFICATION</scope>
    <source>
        <tissue evidence="3">Leaf</tissue>
    </source>
</reference>
<reference evidence="2" key="1">
    <citation type="journal article" date="2015" name="Nat. Genet.">
        <title>The pineapple genome and the evolution of CAM photosynthesis.</title>
        <authorList>
            <person name="Ming R."/>
            <person name="VanBuren R."/>
            <person name="Wai C.M."/>
            <person name="Tang H."/>
            <person name="Schatz M.C."/>
            <person name="Bowers J.E."/>
            <person name="Lyons E."/>
            <person name="Wang M.L."/>
            <person name="Chen J."/>
            <person name="Biggers E."/>
            <person name="Zhang J."/>
            <person name="Huang L."/>
            <person name="Zhang L."/>
            <person name="Miao W."/>
            <person name="Zhang J."/>
            <person name="Ye Z."/>
            <person name="Miao C."/>
            <person name="Lin Z."/>
            <person name="Wang H."/>
            <person name="Zhou H."/>
            <person name="Yim W.C."/>
            <person name="Priest H.D."/>
            <person name="Zheng C."/>
            <person name="Woodhouse M."/>
            <person name="Edger P.P."/>
            <person name="Guyot R."/>
            <person name="Guo H.B."/>
            <person name="Guo H."/>
            <person name="Zheng G."/>
            <person name="Singh R."/>
            <person name="Sharma A."/>
            <person name="Min X."/>
            <person name="Zheng Y."/>
            <person name="Lee H."/>
            <person name="Gurtowski J."/>
            <person name="Sedlazeck F.J."/>
            <person name="Harkess A."/>
            <person name="McKain M.R."/>
            <person name="Liao Z."/>
            <person name="Fang J."/>
            <person name="Liu J."/>
            <person name="Zhang X."/>
            <person name="Zhang Q."/>
            <person name="Hu W."/>
            <person name="Qin Y."/>
            <person name="Wang K."/>
            <person name="Chen L.Y."/>
            <person name="Shirley N."/>
            <person name="Lin Y.R."/>
            <person name="Liu L.Y."/>
            <person name="Hernandez A.G."/>
            <person name="Wright C.L."/>
            <person name="Bulone V."/>
            <person name="Tuskan G.A."/>
            <person name="Heath K."/>
            <person name="Zee F."/>
            <person name="Moore P.H."/>
            <person name="Sunkar R."/>
            <person name="Leebens-Mack J.H."/>
            <person name="Mockler T."/>
            <person name="Bennetzen J.L."/>
            <person name="Freeling M."/>
            <person name="Sankoff D."/>
            <person name="Paterson A.H."/>
            <person name="Zhu X."/>
            <person name="Yang X."/>
            <person name="Smith J.A."/>
            <person name="Cushman J.C."/>
            <person name="Paull R.E."/>
            <person name="Yu Q."/>
        </authorList>
    </citation>
    <scope>NUCLEOTIDE SEQUENCE [LARGE SCALE GENOMIC DNA]</scope>
    <source>
        <strain evidence="2">cv. F153</strain>
    </source>
</reference>
<feature type="compositionally biased region" description="Basic and acidic residues" evidence="1">
    <location>
        <begin position="119"/>
        <end position="134"/>
    </location>
</feature>
<protein>
    <submittedName>
        <fullName evidence="3">Uncharacterized protein LOC109720899 isoform X1</fullName>
    </submittedName>
</protein>
<gene>
    <name evidence="3" type="primary">LOC109720899</name>
</gene>
<accession>A0A6P5G5G9</accession>
<dbReference type="AlphaFoldDB" id="A0A6P5G5G9"/>
<feature type="compositionally biased region" description="Basic residues" evidence="1">
    <location>
        <begin position="1"/>
        <end position="12"/>
    </location>
</feature>
<sequence length="134" mass="15401">MEKRREAKRKKFHEALLNLYHPPPPPPPHDSPPRLDEAESVEVLYRDTDLEFDPEDGDYARKERSSSSESDCGSKTLTRAQRKRIRKRKLKEGATVRRKVIGPLLPEGYQDQENQLSDGQKKPLDEKSLGHSAN</sequence>
<organism evidence="2 3">
    <name type="scientific">Ananas comosus</name>
    <name type="common">Pineapple</name>
    <name type="synonym">Ananas ananas</name>
    <dbReference type="NCBI Taxonomy" id="4615"/>
    <lineage>
        <taxon>Eukaryota</taxon>
        <taxon>Viridiplantae</taxon>
        <taxon>Streptophyta</taxon>
        <taxon>Embryophyta</taxon>
        <taxon>Tracheophyta</taxon>
        <taxon>Spermatophyta</taxon>
        <taxon>Magnoliopsida</taxon>
        <taxon>Liliopsida</taxon>
        <taxon>Poales</taxon>
        <taxon>Bromeliaceae</taxon>
        <taxon>Bromelioideae</taxon>
        <taxon>Ananas</taxon>
    </lineage>
</organism>
<dbReference type="GeneID" id="109720899"/>
<evidence type="ECO:0000313" key="3">
    <source>
        <dbReference type="RefSeq" id="XP_020103836.1"/>
    </source>
</evidence>
<evidence type="ECO:0000256" key="1">
    <source>
        <dbReference type="SAM" id="MobiDB-lite"/>
    </source>
</evidence>
<dbReference type="OrthoDB" id="763372at2759"/>
<name>A0A6P5G5G9_ANACO</name>
<dbReference type="Proteomes" id="UP000515123">
    <property type="component" value="Linkage group 15"/>
</dbReference>
<keyword evidence="2" id="KW-1185">Reference proteome</keyword>